<dbReference type="InterPro" id="IPR016747">
    <property type="entry name" value="Phosphotransbutyrylase"/>
</dbReference>
<dbReference type="InterPro" id="IPR006976">
    <property type="entry name" value="VanZ-like"/>
</dbReference>
<keyword evidence="1" id="KW-0472">Membrane</keyword>
<feature type="transmembrane region" description="Helical" evidence="1">
    <location>
        <begin position="128"/>
        <end position="149"/>
    </location>
</feature>
<feature type="transmembrane region" description="Helical" evidence="1">
    <location>
        <begin position="99"/>
        <end position="116"/>
    </location>
</feature>
<evidence type="ECO:0000256" key="1">
    <source>
        <dbReference type="SAM" id="Phobius"/>
    </source>
</evidence>
<evidence type="ECO:0000259" key="2">
    <source>
        <dbReference type="Pfam" id="PF04892"/>
    </source>
</evidence>
<reference evidence="3 4" key="1">
    <citation type="submission" date="2016-12" db="EMBL/GenBank/DDBJ databases">
        <title>Domibacillus antri genome sequencing.</title>
        <authorList>
            <person name="Verma A."/>
            <person name="Krishnamurthi S."/>
        </authorList>
    </citation>
    <scope>NUCLEOTIDE SEQUENCE [LARGE SCALE GENOMIC DNA]</scope>
    <source>
        <strain evidence="3 4">XD80</strain>
    </source>
</reference>
<keyword evidence="1" id="KW-0812">Transmembrane</keyword>
<dbReference type="Pfam" id="PF04892">
    <property type="entry name" value="VanZ"/>
    <property type="match status" value="1"/>
</dbReference>
<dbReference type="STRING" id="1714264.BTO30_01360"/>
<proteinExistence type="predicted"/>
<organism evidence="3 4">
    <name type="scientific">Domibacillus antri</name>
    <dbReference type="NCBI Taxonomy" id="1714264"/>
    <lineage>
        <taxon>Bacteria</taxon>
        <taxon>Bacillati</taxon>
        <taxon>Bacillota</taxon>
        <taxon>Bacilli</taxon>
        <taxon>Bacillales</taxon>
        <taxon>Bacillaceae</taxon>
        <taxon>Domibacillus</taxon>
    </lineage>
</organism>
<dbReference type="NCBIfam" id="NF037970">
    <property type="entry name" value="vanZ_1"/>
    <property type="match status" value="1"/>
</dbReference>
<keyword evidence="1" id="KW-1133">Transmembrane helix</keyword>
<comment type="caution">
    <text evidence="3">The sequence shown here is derived from an EMBL/GenBank/DDBJ whole genome shotgun (WGS) entry which is preliminary data.</text>
</comment>
<name>A0A1Q8Q9W0_9BACI</name>
<accession>A0A1Q8Q9W0</accession>
<dbReference type="Proteomes" id="UP000185568">
    <property type="component" value="Unassembled WGS sequence"/>
</dbReference>
<keyword evidence="4" id="KW-1185">Reference proteome</keyword>
<gene>
    <name evidence="3" type="ORF">BTO30_01360</name>
</gene>
<feature type="transmembrane region" description="Helical" evidence="1">
    <location>
        <begin position="63"/>
        <end position="87"/>
    </location>
</feature>
<protein>
    <submittedName>
        <fullName evidence="3">VanZ family protein</fullName>
    </submittedName>
</protein>
<dbReference type="AlphaFoldDB" id="A0A1Q8Q9W0"/>
<dbReference type="EMBL" id="MSDU01000003">
    <property type="protein sequence ID" value="OLN24091.1"/>
    <property type="molecule type" value="Genomic_DNA"/>
</dbReference>
<evidence type="ECO:0000313" key="4">
    <source>
        <dbReference type="Proteomes" id="UP000185568"/>
    </source>
</evidence>
<dbReference type="RefSeq" id="WP_075396909.1">
    <property type="nucleotide sequence ID" value="NZ_MSDU01000003.1"/>
</dbReference>
<sequence length="165" mass="19005">MKPVLLVLLTACMIYFFSSQTYEQQSLIPLLQLMLPGEPLKGLLSQLELTYWSRLISVEERGYYYFLEFLIRKFAHLLLFGILAVSLTRFLETAVRLHFMKAAVIALLLTGLYAVFDEYHQLQTGGRTALVSDVLLDITGAVIAIWLYAPVHYMLRRRRKNGPVF</sequence>
<dbReference type="PIRSF" id="PIRSF019083">
    <property type="entry name" value="UCP019083_VanZ"/>
    <property type="match status" value="1"/>
</dbReference>
<feature type="domain" description="VanZ-like" evidence="2">
    <location>
        <begin position="4"/>
        <end position="149"/>
    </location>
</feature>
<dbReference type="OrthoDB" id="291892at2"/>
<evidence type="ECO:0000313" key="3">
    <source>
        <dbReference type="EMBL" id="OLN24091.1"/>
    </source>
</evidence>